<evidence type="ECO:0000256" key="4">
    <source>
        <dbReference type="ARBA" id="ARBA00022692"/>
    </source>
</evidence>
<reference evidence="9 10" key="1">
    <citation type="journal article" date="2016" name="PLoS ONE">
        <title>Complete Genome Sequence and Comparative Genomics of a Novel Myxobacterium Myxococcus hansupus.</title>
        <authorList>
            <person name="Sharma G."/>
            <person name="Narwani T."/>
            <person name="Subramanian S."/>
        </authorList>
    </citation>
    <scope>NUCLEOTIDE SEQUENCE [LARGE SCALE GENOMIC DNA]</scope>
    <source>
        <strain evidence="10">mixupus</strain>
    </source>
</reference>
<gene>
    <name evidence="9" type="ORF">A176_004613</name>
</gene>
<dbReference type="GO" id="GO:0044874">
    <property type="term" value="P:lipoprotein localization to outer membrane"/>
    <property type="evidence" value="ECO:0007669"/>
    <property type="project" value="TreeGrafter"/>
</dbReference>
<keyword evidence="6 7" id="KW-0472">Membrane</keyword>
<dbReference type="STRING" id="1297742.A176_004613"/>
<evidence type="ECO:0000259" key="8">
    <source>
        <dbReference type="Pfam" id="PF02687"/>
    </source>
</evidence>
<dbReference type="PANTHER" id="PTHR30489:SF0">
    <property type="entry name" value="LIPOPROTEIN-RELEASING SYSTEM TRANSMEMBRANE PROTEIN LOLE"/>
    <property type="match status" value="1"/>
</dbReference>
<dbReference type="KEGG" id="mym:A176_004613"/>
<feature type="transmembrane region" description="Helical" evidence="7">
    <location>
        <begin position="298"/>
        <end position="319"/>
    </location>
</feature>
<dbReference type="RefSeq" id="WP_002637082.1">
    <property type="nucleotide sequence ID" value="NZ_CP012109.1"/>
</dbReference>
<feature type="domain" description="ABC3 transporter permease C-terminal" evidence="8">
    <location>
        <begin position="298"/>
        <end position="425"/>
    </location>
</feature>
<dbReference type="PANTHER" id="PTHR30489">
    <property type="entry name" value="LIPOPROTEIN-RELEASING SYSTEM TRANSMEMBRANE PROTEIN LOLE"/>
    <property type="match status" value="1"/>
</dbReference>
<evidence type="ECO:0000313" key="9">
    <source>
        <dbReference type="EMBL" id="AKQ67701.1"/>
    </source>
</evidence>
<feature type="transmembrane region" description="Helical" evidence="7">
    <location>
        <begin position="340"/>
        <end position="373"/>
    </location>
</feature>
<evidence type="ECO:0000256" key="3">
    <source>
        <dbReference type="ARBA" id="ARBA00022475"/>
    </source>
</evidence>
<name>A0A0H4WWC7_9BACT</name>
<keyword evidence="3" id="KW-1003">Cell membrane</keyword>
<dbReference type="InterPro" id="IPR051447">
    <property type="entry name" value="Lipoprotein-release_system"/>
</dbReference>
<comment type="similarity">
    <text evidence="2">Belongs to the ABC-4 integral membrane protein family. LolC/E subfamily.</text>
</comment>
<evidence type="ECO:0000256" key="2">
    <source>
        <dbReference type="ARBA" id="ARBA00005236"/>
    </source>
</evidence>
<dbReference type="EMBL" id="CP012109">
    <property type="protein sequence ID" value="AKQ67701.1"/>
    <property type="molecule type" value="Genomic_DNA"/>
</dbReference>
<evidence type="ECO:0000256" key="7">
    <source>
        <dbReference type="SAM" id="Phobius"/>
    </source>
</evidence>
<dbReference type="Pfam" id="PF02687">
    <property type="entry name" value="FtsX"/>
    <property type="match status" value="1"/>
</dbReference>
<evidence type="ECO:0000256" key="1">
    <source>
        <dbReference type="ARBA" id="ARBA00004651"/>
    </source>
</evidence>
<evidence type="ECO:0000313" key="10">
    <source>
        <dbReference type="Proteomes" id="UP000009026"/>
    </source>
</evidence>
<protein>
    <recommendedName>
        <fullName evidence="8">ABC3 transporter permease C-terminal domain-containing protein</fullName>
    </recommendedName>
</protein>
<keyword evidence="5 7" id="KW-1133">Transmembrane helix</keyword>
<dbReference type="InterPro" id="IPR003838">
    <property type="entry name" value="ABC3_permease_C"/>
</dbReference>
<dbReference type="PATRIC" id="fig|1297742.4.peg.4658"/>
<feature type="transmembrane region" description="Helical" evidence="7">
    <location>
        <begin position="20"/>
        <end position="39"/>
    </location>
</feature>
<proteinExistence type="inferred from homology"/>
<dbReference type="AlphaFoldDB" id="A0A0H4WWC7"/>
<accession>A0A0H4WWC7</accession>
<organism evidence="9 10">
    <name type="scientific">Pseudomyxococcus hansupus</name>
    <dbReference type="NCBI Taxonomy" id="1297742"/>
    <lineage>
        <taxon>Bacteria</taxon>
        <taxon>Pseudomonadati</taxon>
        <taxon>Myxococcota</taxon>
        <taxon>Myxococcia</taxon>
        <taxon>Myxococcales</taxon>
        <taxon>Cystobacterineae</taxon>
        <taxon>Myxococcaceae</taxon>
        <taxon>Pseudomyxococcus</taxon>
    </lineage>
</organism>
<keyword evidence="4 7" id="KW-0812">Transmembrane</keyword>
<sequence length="433" mass="46810">MLQLFLIAFRNLGTHRRRTLLLGGAIAGVTTLLVVLMGLSTGMKETMLRSATTLSTGHVNVAGFYKVTAGQAAPVVTAYPAVLEQIRKDVPELDYAVQRGRGWLKVVSETASIQVGVGGIDIQSEPGLRKVLQVRAGTLDGLAEPDTVLLFEKQAKRLNVQVGEAVTLAAQTMRGTSNTVDVRVVAIAADMGMLSDFGIFVPSDTLRALYQFKSDTAGALMLYLKDIQQVPVVQARLRQTLTDAGHTVMDHDPRAFFMKFETVNREAWTGQRLDITNWEDEISFITWTLTALNSLTGVLIFVLMVIIGVGIMNTLWIAIRERTREIGTLRAIGMQRTRVLLMFVFEAMLLGVLGTLAGAAIGLTLCMAINSMAVNVPEAVAVFIMSDTLNLAVHPASILGAMAFITACTTAVSLIPSFLAARLKPVTAMHHIG</sequence>
<comment type="subcellular location">
    <subcellularLocation>
        <location evidence="1">Cell membrane</location>
        <topology evidence="1">Multi-pass membrane protein</topology>
    </subcellularLocation>
</comment>
<dbReference type="eggNOG" id="COG4591">
    <property type="taxonomic scope" value="Bacteria"/>
</dbReference>
<evidence type="ECO:0000256" key="6">
    <source>
        <dbReference type="ARBA" id="ARBA00023136"/>
    </source>
</evidence>
<dbReference type="Proteomes" id="UP000009026">
    <property type="component" value="Chromosome"/>
</dbReference>
<dbReference type="GO" id="GO:0098797">
    <property type="term" value="C:plasma membrane protein complex"/>
    <property type="evidence" value="ECO:0007669"/>
    <property type="project" value="TreeGrafter"/>
</dbReference>
<keyword evidence="10" id="KW-1185">Reference proteome</keyword>
<feature type="transmembrane region" description="Helical" evidence="7">
    <location>
        <begin position="393"/>
        <end position="421"/>
    </location>
</feature>
<dbReference type="OrthoDB" id="9770036at2"/>
<evidence type="ECO:0000256" key="5">
    <source>
        <dbReference type="ARBA" id="ARBA00022989"/>
    </source>
</evidence>